<evidence type="ECO:0000313" key="1">
    <source>
        <dbReference type="EMBL" id="OKY96894.1"/>
    </source>
</evidence>
<accession>A0A1Q6FDF3</accession>
<dbReference type="EMBL" id="MNQH01000001">
    <property type="protein sequence ID" value="OKY96894.1"/>
    <property type="molecule type" value="Genomic_DNA"/>
</dbReference>
<comment type="caution">
    <text evidence="1">The sequence shown here is derived from an EMBL/GenBank/DDBJ whole genome shotgun (WGS) entry which is preliminary data.</text>
</comment>
<dbReference type="Pfam" id="PF09568">
    <property type="entry name" value="RE_MjaI"/>
    <property type="match status" value="1"/>
</dbReference>
<protein>
    <submittedName>
        <fullName evidence="1">Restriction endonuclease</fullName>
    </submittedName>
</protein>
<name>A0A1Q6FDF3_9BACT</name>
<dbReference type="STRING" id="28117.BHV66_01965"/>
<dbReference type="AlphaFoldDB" id="A0A1Q6FDF3"/>
<dbReference type="GO" id="GO:0009036">
    <property type="term" value="F:type II site-specific deoxyribonuclease activity"/>
    <property type="evidence" value="ECO:0007669"/>
    <property type="project" value="InterPro"/>
</dbReference>
<gene>
    <name evidence="1" type="ORF">BHV66_01965</name>
</gene>
<keyword evidence="1" id="KW-0255">Endonuclease</keyword>
<dbReference type="Proteomes" id="UP000187417">
    <property type="component" value="Unassembled WGS sequence"/>
</dbReference>
<dbReference type="InterPro" id="IPR019068">
    <property type="entry name" value="Restrct_endonuc_II_MjaI"/>
</dbReference>
<proteinExistence type="predicted"/>
<keyword evidence="1" id="KW-0540">Nuclease</keyword>
<dbReference type="GO" id="GO:0003677">
    <property type="term" value="F:DNA binding"/>
    <property type="evidence" value="ECO:0007669"/>
    <property type="project" value="InterPro"/>
</dbReference>
<keyword evidence="1" id="KW-0378">Hydrolase</keyword>
<sequence>MNFGKKERVLNYACQTYQLSRPNKVGAVMALIRDCQPVSYEEWQKWYFENAHTAGKNSTKITVDSLKELGERLYAKIKEVVIPEWEAAFRELTEQDCIDYIYNLTINRTYDGYLREKSVINDGLAKIFSDIEFEESDPELDHAGDIDYIAKIGDKCIGIQIKPVTASANFGSYSLTERMKASFESFKKQFGGNVFIVFSLDGEIANKEVIEQIREEITRLSK</sequence>
<reference evidence="1 2" key="1">
    <citation type="journal article" date="2016" name="Nat. Biotechnol.">
        <title>Measurement of bacterial replication rates in microbial communities.</title>
        <authorList>
            <person name="Brown C.T."/>
            <person name="Olm M.R."/>
            <person name="Thomas B.C."/>
            <person name="Banfield J.F."/>
        </authorList>
    </citation>
    <scope>NUCLEOTIDE SEQUENCE [LARGE SCALE GENOMIC DNA]</scope>
    <source>
        <strain evidence="1">CAG:67_53_122</strain>
    </source>
</reference>
<organism evidence="1 2">
    <name type="scientific">Alistipes putredinis</name>
    <dbReference type="NCBI Taxonomy" id="28117"/>
    <lineage>
        <taxon>Bacteria</taxon>
        <taxon>Pseudomonadati</taxon>
        <taxon>Bacteroidota</taxon>
        <taxon>Bacteroidia</taxon>
        <taxon>Bacteroidales</taxon>
        <taxon>Rikenellaceae</taxon>
        <taxon>Alistipes</taxon>
    </lineage>
</organism>
<evidence type="ECO:0000313" key="2">
    <source>
        <dbReference type="Proteomes" id="UP000187417"/>
    </source>
</evidence>
<dbReference type="GO" id="GO:0009307">
    <property type="term" value="P:DNA restriction-modification system"/>
    <property type="evidence" value="ECO:0007669"/>
    <property type="project" value="InterPro"/>
</dbReference>